<dbReference type="Proteomes" id="UP001203297">
    <property type="component" value="Unassembled WGS sequence"/>
</dbReference>
<dbReference type="AlphaFoldDB" id="A0AAD4QQG6"/>
<name>A0AAD4QQG6_9AGAM</name>
<gene>
    <name evidence="1" type="ORF">B0F90DRAFT_1815568</name>
</gene>
<sequence>MYTGIAVAWEAQALFDALIFALTVGRTLRLRKLHSVATSFTGMGLLDIFLRDVSKARSILREFGFMEKGLPSDGIATASA</sequence>
<protein>
    <submittedName>
        <fullName evidence="1">Uncharacterized protein</fullName>
    </submittedName>
</protein>
<accession>A0AAD4QQG6</accession>
<evidence type="ECO:0000313" key="1">
    <source>
        <dbReference type="EMBL" id="KAI0305340.1"/>
    </source>
</evidence>
<organism evidence="1 2">
    <name type="scientific">Multifurca ochricompacta</name>
    <dbReference type="NCBI Taxonomy" id="376703"/>
    <lineage>
        <taxon>Eukaryota</taxon>
        <taxon>Fungi</taxon>
        <taxon>Dikarya</taxon>
        <taxon>Basidiomycota</taxon>
        <taxon>Agaricomycotina</taxon>
        <taxon>Agaricomycetes</taxon>
        <taxon>Russulales</taxon>
        <taxon>Russulaceae</taxon>
        <taxon>Multifurca</taxon>
    </lineage>
</organism>
<evidence type="ECO:0000313" key="2">
    <source>
        <dbReference type="Proteomes" id="UP001203297"/>
    </source>
</evidence>
<reference evidence="1" key="1">
    <citation type="journal article" date="2022" name="New Phytol.">
        <title>Evolutionary transition to the ectomycorrhizal habit in the genomes of a hyperdiverse lineage of mushroom-forming fungi.</title>
        <authorList>
            <person name="Looney B."/>
            <person name="Miyauchi S."/>
            <person name="Morin E."/>
            <person name="Drula E."/>
            <person name="Courty P.E."/>
            <person name="Kohler A."/>
            <person name="Kuo A."/>
            <person name="LaButti K."/>
            <person name="Pangilinan J."/>
            <person name="Lipzen A."/>
            <person name="Riley R."/>
            <person name="Andreopoulos W."/>
            <person name="He G."/>
            <person name="Johnson J."/>
            <person name="Nolan M."/>
            <person name="Tritt A."/>
            <person name="Barry K.W."/>
            <person name="Grigoriev I.V."/>
            <person name="Nagy L.G."/>
            <person name="Hibbett D."/>
            <person name="Henrissat B."/>
            <person name="Matheny P.B."/>
            <person name="Labbe J."/>
            <person name="Martin F.M."/>
        </authorList>
    </citation>
    <scope>NUCLEOTIDE SEQUENCE</scope>
    <source>
        <strain evidence="1">BPL690</strain>
    </source>
</reference>
<proteinExistence type="predicted"/>
<keyword evidence="2" id="KW-1185">Reference proteome</keyword>
<dbReference type="EMBL" id="WTXG01000006">
    <property type="protein sequence ID" value="KAI0305340.1"/>
    <property type="molecule type" value="Genomic_DNA"/>
</dbReference>
<comment type="caution">
    <text evidence="1">The sequence shown here is derived from an EMBL/GenBank/DDBJ whole genome shotgun (WGS) entry which is preliminary data.</text>
</comment>